<dbReference type="EMBL" id="JAUSUV010000005">
    <property type="protein sequence ID" value="MDQ0417176.1"/>
    <property type="molecule type" value="Genomic_DNA"/>
</dbReference>
<comment type="caution">
    <text evidence="1">The sequence shown here is derived from an EMBL/GenBank/DDBJ whole genome shotgun (WGS) entry which is preliminary data.</text>
</comment>
<sequence length="227" mass="25132">MYKVSAWFAVIFLLFGITGCDSETKPLSIGDHKTTQDIPKSVTHVKVQATMDVGEIYDSVEKLTQEANIVVQGVVQNHEFFQREEVARTKSTVKVTKVISGTVAVGDIVTFVELGGMRTKGDIAKSKPDKIRITSGHENDPVPVIYNGVPSMRTGEEYLLFGRLSSSKILLPQSYYTCVGAFQGKFQLDGKKAKRLTDRMHGVDREAFPTLEMPLSHLTTKVQAVKH</sequence>
<dbReference type="RefSeq" id="WP_307252022.1">
    <property type="nucleotide sequence ID" value="NZ_JAUSUV010000005.1"/>
</dbReference>
<gene>
    <name evidence="1" type="ORF">J2Z48_001348</name>
</gene>
<dbReference type="AlphaFoldDB" id="A0AAJ1WTN4"/>
<keyword evidence="2" id="KW-1185">Reference proteome</keyword>
<proteinExistence type="predicted"/>
<protein>
    <submittedName>
        <fullName evidence="1">Cytochrome c-type biogenesis protein CcmE</fullName>
    </submittedName>
</protein>
<dbReference type="PROSITE" id="PS51257">
    <property type="entry name" value="PROKAR_LIPOPROTEIN"/>
    <property type="match status" value="1"/>
</dbReference>
<reference evidence="1 2" key="1">
    <citation type="submission" date="2023-07" db="EMBL/GenBank/DDBJ databases">
        <title>Genomic Encyclopedia of Type Strains, Phase IV (KMG-IV): sequencing the most valuable type-strain genomes for metagenomic binning, comparative biology and taxonomic classification.</title>
        <authorList>
            <person name="Goeker M."/>
        </authorList>
    </citation>
    <scope>NUCLEOTIDE SEQUENCE [LARGE SCALE GENOMIC DNA]</scope>
    <source>
        <strain evidence="1 2">DSM 46876</strain>
    </source>
</reference>
<organism evidence="1 2">
    <name type="scientific">Croceifilum oryzae</name>
    <dbReference type="NCBI Taxonomy" id="1553429"/>
    <lineage>
        <taxon>Bacteria</taxon>
        <taxon>Bacillati</taxon>
        <taxon>Bacillota</taxon>
        <taxon>Bacilli</taxon>
        <taxon>Bacillales</taxon>
        <taxon>Thermoactinomycetaceae</taxon>
        <taxon>Croceifilum</taxon>
    </lineage>
</organism>
<accession>A0AAJ1WTN4</accession>
<evidence type="ECO:0000313" key="1">
    <source>
        <dbReference type="EMBL" id="MDQ0417176.1"/>
    </source>
</evidence>
<dbReference type="Proteomes" id="UP001238450">
    <property type="component" value="Unassembled WGS sequence"/>
</dbReference>
<evidence type="ECO:0000313" key="2">
    <source>
        <dbReference type="Proteomes" id="UP001238450"/>
    </source>
</evidence>
<name>A0AAJ1WTN4_9BACL</name>